<evidence type="ECO:0000313" key="3">
    <source>
        <dbReference type="Proteomes" id="UP001589628"/>
    </source>
</evidence>
<reference evidence="2 3" key="1">
    <citation type="submission" date="2024-09" db="EMBL/GenBank/DDBJ databases">
        <authorList>
            <person name="Sun Q."/>
            <person name="Mori K."/>
        </authorList>
    </citation>
    <scope>NUCLEOTIDE SEQUENCE [LARGE SCALE GENOMIC DNA]</scope>
    <source>
        <strain evidence="2 3">ATCC 51285</strain>
    </source>
</reference>
<dbReference type="InterPro" id="IPR000073">
    <property type="entry name" value="AB_hydrolase_1"/>
</dbReference>
<comment type="caution">
    <text evidence="2">The sequence shown here is derived from an EMBL/GenBank/DDBJ whole genome shotgun (WGS) entry which is preliminary data.</text>
</comment>
<organism evidence="2 3">
    <name type="scientific">Balneatrix alpica</name>
    <dbReference type="NCBI Taxonomy" id="75684"/>
    <lineage>
        <taxon>Bacteria</taxon>
        <taxon>Pseudomonadati</taxon>
        <taxon>Pseudomonadota</taxon>
        <taxon>Gammaproteobacteria</taxon>
        <taxon>Oceanospirillales</taxon>
        <taxon>Balneatrichaceae</taxon>
        <taxon>Balneatrix</taxon>
    </lineage>
</organism>
<dbReference type="Gene3D" id="3.40.50.1820">
    <property type="entry name" value="alpha/beta hydrolase"/>
    <property type="match status" value="1"/>
</dbReference>
<feature type="domain" description="AB hydrolase-1" evidence="1">
    <location>
        <begin position="7"/>
        <end position="237"/>
    </location>
</feature>
<protein>
    <submittedName>
        <fullName evidence="2">Alpha/beta fold hydrolase</fullName>
    </submittedName>
</protein>
<evidence type="ECO:0000313" key="2">
    <source>
        <dbReference type="EMBL" id="MFB9887851.1"/>
    </source>
</evidence>
<proteinExistence type="predicted"/>
<keyword evidence="2" id="KW-0378">Hydrolase</keyword>
<dbReference type="PANTHER" id="PTHR43798:SF33">
    <property type="entry name" value="HYDROLASE, PUTATIVE (AFU_ORTHOLOGUE AFUA_2G14860)-RELATED"/>
    <property type="match status" value="1"/>
</dbReference>
<dbReference type="PANTHER" id="PTHR43798">
    <property type="entry name" value="MONOACYLGLYCEROL LIPASE"/>
    <property type="match status" value="1"/>
</dbReference>
<dbReference type="RefSeq" id="WP_027312546.1">
    <property type="nucleotide sequence ID" value="NZ_JBHLZN010000006.1"/>
</dbReference>
<dbReference type="InterPro" id="IPR029058">
    <property type="entry name" value="AB_hydrolase_fold"/>
</dbReference>
<dbReference type="EMBL" id="JBHLZN010000006">
    <property type="protein sequence ID" value="MFB9887851.1"/>
    <property type="molecule type" value="Genomic_DNA"/>
</dbReference>
<accession>A0ABV5ZI69</accession>
<keyword evidence="3" id="KW-1185">Reference proteome</keyword>
<sequence>MTAPRLWIHGLMGHLQLPELQQDQAVEKSAAPALLGYGEWAQTLHPIALWAQAEHLAAWLERHWPQQAVTLIGHSVGGVVAMLLAARWPQRVARVISLEGNFSLTDAFWSARVATMSLEQVEQMLAGYRQDEMGWLAGAGIIANPQQQAWARSWLAWQPAATLQAMAQSVVAITGQPDYQQLLQQVMQRTPVHLIAGQHSREGWAVPDWALAKCASYQELQGCGHLMMLEHPQALLAAIRACEG</sequence>
<dbReference type="InterPro" id="IPR050266">
    <property type="entry name" value="AB_hydrolase_sf"/>
</dbReference>
<dbReference type="Pfam" id="PF12697">
    <property type="entry name" value="Abhydrolase_6"/>
    <property type="match status" value="1"/>
</dbReference>
<dbReference type="SUPFAM" id="SSF53474">
    <property type="entry name" value="alpha/beta-Hydrolases"/>
    <property type="match status" value="1"/>
</dbReference>
<evidence type="ECO:0000259" key="1">
    <source>
        <dbReference type="Pfam" id="PF12697"/>
    </source>
</evidence>
<gene>
    <name evidence="2" type="ORF">ACFFLH_15665</name>
</gene>
<dbReference type="GO" id="GO:0016787">
    <property type="term" value="F:hydrolase activity"/>
    <property type="evidence" value="ECO:0007669"/>
    <property type="project" value="UniProtKB-KW"/>
</dbReference>
<dbReference type="Proteomes" id="UP001589628">
    <property type="component" value="Unassembled WGS sequence"/>
</dbReference>
<name>A0ABV5ZI69_9GAMM</name>